<dbReference type="AlphaFoldDB" id="A0AAV3QC17"/>
<evidence type="ECO:0000256" key="1">
    <source>
        <dbReference type="SAM" id="MobiDB-lite"/>
    </source>
</evidence>
<organism evidence="2 3">
    <name type="scientific">Lithospermum erythrorhizon</name>
    <name type="common">Purple gromwell</name>
    <name type="synonym">Lithospermum officinale var. erythrorhizon</name>
    <dbReference type="NCBI Taxonomy" id="34254"/>
    <lineage>
        <taxon>Eukaryota</taxon>
        <taxon>Viridiplantae</taxon>
        <taxon>Streptophyta</taxon>
        <taxon>Embryophyta</taxon>
        <taxon>Tracheophyta</taxon>
        <taxon>Spermatophyta</taxon>
        <taxon>Magnoliopsida</taxon>
        <taxon>eudicotyledons</taxon>
        <taxon>Gunneridae</taxon>
        <taxon>Pentapetalae</taxon>
        <taxon>asterids</taxon>
        <taxon>lamiids</taxon>
        <taxon>Boraginales</taxon>
        <taxon>Boraginaceae</taxon>
        <taxon>Boraginoideae</taxon>
        <taxon>Lithospermeae</taxon>
        <taxon>Lithospermum</taxon>
    </lineage>
</organism>
<accession>A0AAV3QC17</accession>
<keyword evidence="3" id="KW-1185">Reference proteome</keyword>
<evidence type="ECO:0000313" key="3">
    <source>
        <dbReference type="Proteomes" id="UP001454036"/>
    </source>
</evidence>
<dbReference type="Proteomes" id="UP001454036">
    <property type="component" value="Unassembled WGS sequence"/>
</dbReference>
<proteinExistence type="predicted"/>
<comment type="caution">
    <text evidence="2">The sequence shown here is derived from an EMBL/GenBank/DDBJ whole genome shotgun (WGS) entry which is preliminary data.</text>
</comment>
<sequence length="99" mass="10284">MILRPPPPPRAITISPKLMEGTHIADIPLALVDAGGASGSSTDGTARLLKDEIRYLDGVIRSSLARKSMLEAHLRSLSGEDDPDADPVGGDTSAKAPLA</sequence>
<reference evidence="2 3" key="1">
    <citation type="submission" date="2024-01" db="EMBL/GenBank/DDBJ databases">
        <title>The complete chloroplast genome sequence of Lithospermum erythrorhizon: insights into the phylogenetic relationship among Boraginaceae species and the maternal lineages of purple gromwells.</title>
        <authorList>
            <person name="Okada T."/>
            <person name="Watanabe K."/>
        </authorList>
    </citation>
    <scope>NUCLEOTIDE SEQUENCE [LARGE SCALE GENOMIC DNA]</scope>
</reference>
<dbReference type="EMBL" id="BAABME010004098">
    <property type="protein sequence ID" value="GAA0161168.1"/>
    <property type="molecule type" value="Genomic_DNA"/>
</dbReference>
<gene>
    <name evidence="2" type="ORF">LIER_17544</name>
</gene>
<name>A0AAV3QC17_LITER</name>
<protein>
    <submittedName>
        <fullName evidence="2">Uncharacterized protein</fullName>
    </submittedName>
</protein>
<feature type="region of interest" description="Disordered" evidence="1">
    <location>
        <begin position="75"/>
        <end position="99"/>
    </location>
</feature>
<evidence type="ECO:0000313" key="2">
    <source>
        <dbReference type="EMBL" id="GAA0161168.1"/>
    </source>
</evidence>